<reference evidence="3" key="1">
    <citation type="submission" date="2022-07" db="EMBL/GenBank/DDBJ databases">
        <title>Genome analysis of Parmales, a sister group of diatoms, reveals the evolutionary specialization of diatoms from phago-mixotrophs to photoautotrophs.</title>
        <authorList>
            <person name="Ban H."/>
            <person name="Sato S."/>
            <person name="Yoshikawa S."/>
            <person name="Kazumasa Y."/>
            <person name="Nakamura Y."/>
            <person name="Ichinomiya M."/>
            <person name="Saitoh K."/>
            <person name="Sato N."/>
            <person name="Blanc-Mathieu R."/>
            <person name="Endo H."/>
            <person name="Kuwata A."/>
            <person name="Ogata H."/>
        </authorList>
    </citation>
    <scope>NUCLEOTIDE SEQUENCE</scope>
</reference>
<dbReference type="PANTHER" id="PTHR16021:SF13">
    <property type="entry name" value="ETS DOMAIN-CONTAINING PROTEIN-RELATED"/>
    <property type="match status" value="1"/>
</dbReference>
<feature type="compositionally biased region" description="Low complexity" evidence="1">
    <location>
        <begin position="740"/>
        <end position="754"/>
    </location>
</feature>
<dbReference type="PROSITE" id="PS50802">
    <property type="entry name" value="OTU"/>
    <property type="match status" value="1"/>
</dbReference>
<accession>A0A9W6ZGJ8</accession>
<feature type="domain" description="OTU" evidence="2">
    <location>
        <begin position="504"/>
        <end position="661"/>
    </location>
</feature>
<name>A0A9W6ZGJ8_9STRA</name>
<feature type="region of interest" description="Disordered" evidence="1">
    <location>
        <begin position="423"/>
        <end position="446"/>
    </location>
</feature>
<feature type="region of interest" description="Disordered" evidence="1">
    <location>
        <begin position="460"/>
        <end position="501"/>
    </location>
</feature>
<dbReference type="Gene3D" id="3.90.70.80">
    <property type="match status" value="1"/>
</dbReference>
<feature type="compositionally biased region" description="Low complexity" evidence="1">
    <location>
        <begin position="282"/>
        <end position="301"/>
    </location>
</feature>
<dbReference type="Proteomes" id="UP001165082">
    <property type="component" value="Unassembled WGS sequence"/>
</dbReference>
<keyword evidence="4" id="KW-1185">Reference proteome</keyword>
<evidence type="ECO:0000259" key="2">
    <source>
        <dbReference type="PROSITE" id="PS50802"/>
    </source>
</evidence>
<protein>
    <recommendedName>
        <fullName evidence="2">OTU domain-containing protein</fullName>
    </recommendedName>
</protein>
<evidence type="ECO:0000313" key="4">
    <source>
        <dbReference type="Proteomes" id="UP001165082"/>
    </source>
</evidence>
<organism evidence="3 4">
    <name type="scientific">Triparma retinervis</name>
    <dbReference type="NCBI Taxonomy" id="2557542"/>
    <lineage>
        <taxon>Eukaryota</taxon>
        <taxon>Sar</taxon>
        <taxon>Stramenopiles</taxon>
        <taxon>Ochrophyta</taxon>
        <taxon>Bolidophyceae</taxon>
        <taxon>Parmales</taxon>
        <taxon>Triparmaceae</taxon>
        <taxon>Triparma</taxon>
    </lineage>
</organism>
<dbReference type="SUPFAM" id="SSF54001">
    <property type="entry name" value="Cysteine proteinases"/>
    <property type="match status" value="1"/>
</dbReference>
<dbReference type="CDD" id="cd22744">
    <property type="entry name" value="OTU"/>
    <property type="match status" value="1"/>
</dbReference>
<feature type="compositionally biased region" description="Low complexity" evidence="1">
    <location>
        <begin position="379"/>
        <end position="391"/>
    </location>
</feature>
<dbReference type="InterPro" id="IPR052660">
    <property type="entry name" value="Erythrocyte_Invasion_ImmMod"/>
</dbReference>
<dbReference type="EMBL" id="BRXZ01000729">
    <property type="protein sequence ID" value="GMH52191.1"/>
    <property type="molecule type" value="Genomic_DNA"/>
</dbReference>
<dbReference type="PANTHER" id="PTHR16021">
    <property type="entry name" value="MANSC DOMAIN CONTAINING PROTEIN 1"/>
    <property type="match status" value="1"/>
</dbReference>
<proteinExistence type="predicted"/>
<dbReference type="InterPro" id="IPR003323">
    <property type="entry name" value="OTU_dom"/>
</dbReference>
<feature type="region of interest" description="Disordered" evidence="1">
    <location>
        <begin position="279"/>
        <end position="302"/>
    </location>
</feature>
<gene>
    <name evidence="3" type="ORF">TrRE_jg10448</name>
</gene>
<dbReference type="InterPro" id="IPR038765">
    <property type="entry name" value="Papain-like_cys_pep_sf"/>
</dbReference>
<feature type="region of interest" description="Disordered" evidence="1">
    <location>
        <begin position="1"/>
        <end position="34"/>
    </location>
</feature>
<evidence type="ECO:0000256" key="1">
    <source>
        <dbReference type="SAM" id="MobiDB-lite"/>
    </source>
</evidence>
<feature type="compositionally biased region" description="Low complexity" evidence="1">
    <location>
        <begin position="1"/>
        <end position="23"/>
    </location>
</feature>
<feature type="region of interest" description="Disordered" evidence="1">
    <location>
        <begin position="740"/>
        <end position="772"/>
    </location>
</feature>
<feature type="region of interest" description="Disordered" evidence="1">
    <location>
        <begin position="236"/>
        <end position="259"/>
    </location>
</feature>
<dbReference type="AlphaFoldDB" id="A0A9W6ZGJ8"/>
<dbReference type="OrthoDB" id="409956at2759"/>
<feature type="non-terminal residue" evidence="3">
    <location>
        <position position="772"/>
    </location>
</feature>
<feature type="region of interest" description="Disordered" evidence="1">
    <location>
        <begin position="359"/>
        <end position="393"/>
    </location>
</feature>
<sequence length="772" mass="83686">MSATAKPATTATAKPASPSSTPSDLAPSSGEQIQQVPAPQSTLLKTLQQLTTTDIRGGGITKTSTSTRAEKKRFSYIMSIPSIGVFDRGLKVRDDLSFGHNNEPLSSLVIDVLLNCDFLVGDPATYDGAMEYSNFGMICRKPRSSDSNLVYGLFERQRTYSQDDHYRIIARVVWRDNWSIYEPAEYFYDGRGAWNASQMKWKSTGGIELVILPLKCNVKCLHDSWWVNQGGNPGVASNSSNGDTSSGTAAGTTNTTNTTNTTYKRVRFNEFSTTIASLNGHASSSSSSNPNPNSAASTNTNRLRGGCGVDGRSGFKHCYHCLYSEEGVVDGICNFCNFGPDCSDSDMDDLSDCSSHSNFSTSSDMDNLSECSDEDSYDESSSSDRSISSCSDMDDLSECSYDAGNNFDMDDYDYDYGYGYGYGCSSPPPEPQSGPPATNKPLSQDWGVAAVPGPGSLFVLYPDSDDESLPDNEASTSSSKASVEATAAAQPPPAPPSPTSIVPGSVVTMPRDGACFFHSALHCLQELGLVPQDLSTFDLRQLVCDQVLADSSGEFQTFWDSIPRDTSSDPVVRGLSSLKQYVSHMRSRSTFAGPYEIYALMQLYGVNIQTYQPSILEPTKHQKKLFHNPNPSDAPTIHLVHLDKQLDGDKWLLHYDVFEPLEVPPQGPEIVDLSNELGGDNEAQVHLDVKDGLADKQYYSIFSNKRKTPPTAHTINIPTPELMTKKQKVIAKNLAAAATKATTTASNPLTTSTSVPAPTRPQPYLTKGPLSI</sequence>
<comment type="caution">
    <text evidence="3">The sequence shown here is derived from an EMBL/GenBank/DDBJ whole genome shotgun (WGS) entry which is preliminary data.</text>
</comment>
<evidence type="ECO:0000313" key="3">
    <source>
        <dbReference type="EMBL" id="GMH52191.1"/>
    </source>
</evidence>